<gene>
    <name evidence="1" type="ORF">O9Z63_13085</name>
</gene>
<sequence>MKKRKSALKYFIRLIKLGELVRRREGFHKEYAGKASVNSDVKYYEDTETVEYEYMNHDFQFIQVVENFGQIIYSEVAQKLKKCQVVIYDGLTSDSLVERQAFARQVTKDVDSLIGIVAGQHIYTKYPCVSTALAEIKKFVTAHSPLQPNDLVDVPDLVDSTIVSCHYKYVGVGTNKEDKALTRHYLTELFHKLRDELRLIALDTSVEDFREIFSGKAVLKPVTWIGTNKQLRHVFMSIEPKLMPLANDRVGKWETVAACFVHRNGDSFTAKQLQSTGLTRKNAAKMSENEDLGSVLR</sequence>
<proteinExistence type="predicted"/>
<dbReference type="EMBL" id="CP115396">
    <property type="protein sequence ID" value="WBO83313.1"/>
    <property type="molecule type" value="Genomic_DNA"/>
</dbReference>
<dbReference type="Proteomes" id="UP001211872">
    <property type="component" value="Chromosome"/>
</dbReference>
<evidence type="ECO:0000313" key="2">
    <source>
        <dbReference type="Proteomes" id="UP001211872"/>
    </source>
</evidence>
<evidence type="ECO:0000313" key="1">
    <source>
        <dbReference type="EMBL" id="WBO83313.1"/>
    </source>
</evidence>
<organism evidence="1 2">
    <name type="scientific">Hymenobacter yonginensis</name>
    <dbReference type="NCBI Taxonomy" id="748197"/>
    <lineage>
        <taxon>Bacteria</taxon>
        <taxon>Pseudomonadati</taxon>
        <taxon>Bacteroidota</taxon>
        <taxon>Cytophagia</taxon>
        <taxon>Cytophagales</taxon>
        <taxon>Hymenobacteraceae</taxon>
        <taxon>Hymenobacter</taxon>
    </lineage>
</organism>
<protein>
    <submittedName>
        <fullName evidence="1">Uncharacterized protein</fullName>
    </submittedName>
</protein>
<reference evidence="1 2" key="1">
    <citation type="journal article" date="2011" name="Int. J. Syst. Evol. Microbiol.">
        <title>Hymenobacter yonginensis sp. nov., isolated from a mesotrophic artificial lake.</title>
        <authorList>
            <person name="Joung Y."/>
            <person name="Cho S.H."/>
            <person name="Kim H."/>
            <person name="Kim S.B."/>
            <person name="Joh K."/>
        </authorList>
    </citation>
    <scope>NUCLEOTIDE SEQUENCE [LARGE SCALE GENOMIC DNA]</scope>
    <source>
        <strain evidence="1 2">KCTC 22745</strain>
    </source>
</reference>
<keyword evidence="2" id="KW-1185">Reference proteome</keyword>
<dbReference type="RefSeq" id="WP_270125693.1">
    <property type="nucleotide sequence ID" value="NZ_CP115396.1"/>
</dbReference>
<name>A0ABY7PJ33_9BACT</name>
<accession>A0ABY7PJ33</accession>